<dbReference type="PANTHER" id="PTHR36573">
    <property type="entry name" value="INTERMEMBRANE PHOSPHOLIPID TRANSPORT SYSTEM BINDING PROTEIN MLAC"/>
    <property type="match status" value="1"/>
</dbReference>
<dbReference type="Proteomes" id="UP001232156">
    <property type="component" value="Unassembled WGS sequence"/>
</dbReference>
<dbReference type="PIRSF" id="PIRSF004649">
    <property type="entry name" value="MlaC"/>
    <property type="match status" value="1"/>
</dbReference>
<dbReference type="Gene3D" id="1.10.10.640">
    <property type="entry name" value="phospholipid-binding protein"/>
    <property type="match status" value="1"/>
</dbReference>
<dbReference type="Pfam" id="PF05494">
    <property type="entry name" value="MlaC"/>
    <property type="match status" value="1"/>
</dbReference>
<dbReference type="Gene3D" id="3.10.450.50">
    <property type="match status" value="1"/>
</dbReference>
<dbReference type="PANTHER" id="PTHR36573:SF1">
    <property type="entry name" value="INTERMEMBRANE PHOSPHOLIPID TRANSPORT SYSTEM BINDING PROTEIN MLAC"/>
    <property type="match status" value="1"/>
</dbReference>
<protein>
    <submittedName>
        <fullName evidence="2">ABC transporter substrate-binding protein</fullName>
    </submittedName>
</protein>
<dbReference type="RefSeq" id="WP_347286309.1">
    <property type="nucleotide sequence ID" value="NZ_JAUZQE010000003.1"/>
</dbReference>
<dbReference type="EMBL" id="JAUZQE010000003">
    <property type="protein sequence ID" value="MDR4124722.1"/>
    <property type="molecule type" value="Genomic_DNA"/>
</dbReference>
<accession>A0ABU1D2W1</accession>
<dbReference type="InterPro" id="IPR006311">
    <property type="entry name" value="TAT_signal"/>
</dbReference>
<sequence length="220" mass="24479">MHDQHTSFSITGMSRRLFMAACVALAALVAVAPAHAQAPVDPKAEPNVFVETIASNALQAVKNDEAVKRGDLKRINELVDQLIMPYVNFEKTTRLAAGRHWRQANPEQRTALVEAFKGTLIRTYSGALANVDAVSRIDIQPFRGDANADDVVVRSLVNRSNGPSVAVDYRLEKTPQGWKVYDLNIENIWLIQNYRNQFAQQIQQSGIDGLIEALNRNNLK</sequence>
<feature type="chain" id="PRO_5045606585" evidence="1">
    <location>
        <begin position="37"/>
        <end position="220"/>
    </location>
</feature>
<feature type="signal peptide" evidence="1">
    <location>
        <begin position="1"/>
        <end position="36"/>
    </location>
</feature>
<evidence type="ECO:0000313" key="2">
    <source>
        <dbReference type="EMBL" id="MDR4124722.1"/>
    </source>
</evidence>
<gene>
    <name evidence="2" type="ORF">Q8947_01835</name>
</gene>
<proteinExistence type="predicted"/>
<dbReference type="PROSITE" id="PS51318">
    <property type="entry name" value="TAT"/>
    <property type="match status" value="1"/>
</dbReference>
<organism evidence="2 3">
    <name type="scientific">Yanghanlia caeni</name>
    <dbReference type="NCBI Taxonomy" id="3064283"/>
    <lineage>
        <taxon>Bacteria</taxon>
        <taxon>Pseudomonadati</taxon>
        <taxon>Pseudomonadota</taxon>
        <taxon>Betaproteobacteria</taxon>
        <taxon>Burkholderiales</taxon>
        <taxon>Alcaligenaceae</taxon>
        <taxon>Yanghanlia</taxon>
    </lineage>
</organism>
<comment type="caution">
    <text evidence="2">The sequence shown here is derived from an EMBL/GenBank/DDBJ whole genome shotgun (WGS) entry which is preliminary data.</text>
</comment>
<evidence type="ECO:0000313" key="3">
    <source>
        <dbReference type="Proteomes" id="UP001232156"/>
    </source>
</evidence>
<keyword evidence="3" id="KW-1185">Reference proteome</keyword>
<name>A0ABU1D2W1_9BURK</name>
<dbReference type="InterPro" id="IPR008869">
    <property type="entry name" value="MlaC/ttg2D"/>
</dbReference>
<evidence type="ECO:0000256" key="1">
    <source>
        <dbReference type="SAM" id="SignalP"/>
    </source>
</evidence>
<keyword evidence="1" id="KW-0732">Signal</keyword>
<reference evidence="2 3" key="1">
    <citation type="submission" date="2023-08" db="EMBL/GenBank/DDBJ databases">
        <title>Alcaligenaceae gen. nov., a novel taxon isolated from the sludge of Yixing Pesticide Factory.</title>
        <authorList>
            <person name="Ruan L."/>
        </authorList>
    </citation>
    <scope>NUCLEOTIDE SEQUENCE [LARGE SCALE GENOMIC DNA]</scope>
    <source>
        <strain evidence="2 3">LG-2</strain>
    </source>
</reference>